<keyword evidence="2" id="KW-1015">Disulfide bond</keyword>
<dbReference type="Proteomes" id="UP001152797">
    <property type="component" value="Unassembled WGS sequence"/>
</dbReference>
<dbReference type="Gene3D" id="1.10.287.700">
    <property type="entry name" value="Helix hairpin bin"/>
    <property type="match status" value="1"/>
</dbReference>
<sequence length="3124" mass="344020">MAFLGALKVVQKVAHQLKDFTEDTGKKALDGVQKVAKDAKDLSEDASKQALQQAWEKTLEGAKKIGKEVKELTEGTGKKALEGAQKVAKDAKGFSENAWEQTLEGAKKISKEVKDFSEDATRKMAPVGPVGINLLEMGLNPLILANLTTASVLVDLPLLSIPLIGIGLHSLGRHASARDSRDAQDARDARDPDFESLVTRPFDHTQPYREVRDPGTLLWIPHTAFPCDVVTESGYTDLSHLRPSNGEPQPMDPVPVIDLSHEFDMAQLDAEDVASVSDSTDDFTLVSSVFSADESASSEDRSLDTFPVETAPAMLLERMRDFLEKEEKFDSPAAGALRVLLQHQGRPMGPVNISLACRPDLVLELDFGRCHRGTGIQIYRKDGVNGNQNQRWELHGDSIRLAADDAWGLGGAAELEEVKLEDLEHQAAFVFEDGRIKLANNRQLCLDVCGGRLEAGSKVDAGGRFSVVVKVMVFDPAHERGMTHGAYAVGMQTMVAVDSNARMVDLHKVHGGCEYVTGDVGCPKVIAEVWSKCNHAAVMSAGFSCQPFSQLGDRKGGADPRALSLPKILRAALFLRVRVLVLECVVPACSDPFVSQHLDRFVELSGFVKENINLELSAIWPSRRHRTWWVLYDPCLGKLGLTEWLRADGLPKIQCIIPYICRWDPRDELALSLDSRECQAFGVNDGTYPRYLMTADGIAPTALHAWGSQLRACPCGCRDFGLSAQRLHDKGLFGLLVSSTSEAMSGQKIRHVHPSEALALNGMDCTIDFGLNVRLTLSGVGQIASPLQAAWVFSIVLQRVEYLSKDKAEYSPLAHLLAFRSWLVMKCQMAWPCTEQVISDRSLAEMVAFWYPVRSLSLEQVVHPNWLDDPPVSHLSVAAVLDHLIRKAQAAEYCAPPVDLNDTPWFDFPVCDPKCDTSFSVGVSEVSLIDSHGSGVSFRFQSGSKVADLLCAHAKLTGTMRVASVCDQFGNEVQMTQPIQAGQNVQIFFSSSDEGVADSCSDVPMREFSGQIPVPESHQAIVSDAVLHGGFDGPPVVSPTLSWQPDVGVDACSPVGGATLQYPSSTRQIHALLPLTAKQFVRLAVPRIDDAQKFKALGQQFVSSSDRYALLQAQGNVWSDDEMAYHLSVIAAPKPNLQFPVMVLDPLLCTAWLEECAFPCAMWANDHPEVMRDGVQIIGACRFDTHWVPFHIVPCKAHATVYTWDSPVNDHSPLNTLLEKIARGFGFQSVLVSRQQRLVPVSDKCGAMAVHFLQSALSDVQLPTVSSEVQIVHDMLRVRFTDIVQKSEFVIRPWIWGAGDASDDSSGEPNVPSDTHGSFPPVVNQVFPVVSPQSDPSVGGCDESNSECENVPDHRCPQSSNRADGRSRSPLRLRPSSGPSAGSACPAAVPAPDADSLQARESGPLPIMPVEPERLPRYIEHAVHVGEEPVTALFALNPSSGPHQTRLRGLYDVGAYSRELWSRIEWDVADLIALSNAQMLQTKPPTIDSPTKLWSIRNQVLPSLDRLAILRNQLGAVADDEMRFHMIALAEECQRGVECLPKQVVVIDPVVSAAWLDPEAFDCAEWAATHPEILADGLQAIGVFCVDAHWIPVLITPWGNTVRIASYDAAQELPVTLSACLMRMTHGLGFTVILVGTLKVIEHWVPFLLFPAGTRVRIVTGDYQAEIPAQWINCLIEFAFALGFQSLRFDHAHRDVRCRSACGAESDEASERSWPSEDPVPANVPPVAESTQVASQTDVGVPFAHQCISTDERIDLFAVHGRSMGDDEVRFHLATLLQKRRGAMWIVQAIEEPPNAILHANYGEVLISRHKSGDFSVKSEVKLPVASPATLVLCGGPVAKDEDPWTQADPWTKFKPSTMPVSAAPAQTDSMQQMESRIQAAVLSKLPQGTPMEQDDVPDRISALEGIGMFLQIVGYPIIVQLMLGFIDSGVANVLLTAGWEFAAYAVILADPSFLRPAIVLDSGVLPGLRQTSVRAELFAVMRAVRFAACRGLRLMIWSDCQTVVRRLRRIILGAPVRINSPNADLWMHIAADVSHGCFVQITKVAAHQKVCAALSPLEEWAFLHNQFADHAAARANDARDAVFWALLARHANACRQVDEWNSMIHNVQLQVSRKVLRGVHHEAEGEPEVAEPPQPPVWKGLPASPVLPLGAVRWYGQPIVTKIVAWLWNAVSAEQGPVVWVSNAQLYVDYVLQTGHAGPIKKDGWKDSEDFPLHALLQVGFKERTRWFGKVLREILRHADSPESHMICMFASCLVLPWCPLRLVEVDRWFQKFSVTPYRRQSRELARPPEQRIQWLFRKMKAFYLARVHPFRLPVVRVLNSLLLVERLGLGCCRPRGACILASSMVCELSCHEVPEVLGCDWLSFFHILRCTPLADGNGLSRDCAAAKVLRDDDLEPRELPFQGQELPGKDPDVVSNISSWELQSESDPPRARKERLDNTPQETAKDPSPVSDPVENQDEVAWRESRQRSFPVPCKNLVAVFVGVLSVAGMAATTHSMCGSIDPTMQGAKVEIMKRLVPFGISRGCFESALDSCILQFNGTVIDSFGKQSYLETWQNQGFPPINCRDLGSEIWVRGFPQNCEGTWSDFGPCSASCGGGTRSCAFQITRPAQNGGARCREMNQLKTEKCNDQPCPVDCVLLDWQPDVSGCSKLCGNGTVKETRGVQHDASHGGDCPDPTSEQRERWATCNVDPCPVSLVEDFQGTLAATAKSVQSIEQTLAVSRTLTLELLQNHPQFNCSAGISEDMAETAAACAENNVLATKTEAMSSVFEQVQDECGMIVPIFREMVNSLLGDLPALIKYLCSGITDSAEATFSLLYEQINSLLQQIEKCRSPSKELKAKNKDLLSRRSGHSQDIERRSSKVLAELKNLELDEPSLKTEVRARAVALENAKQNVNEKQEELKKSGRQFDDLKQHQLSLLNRHKAQSANAKDNAAAARQQAQNLDSSLKGKERAENMGRLNRAFEEATDFEKKASQQEAEYMTKIDEYNRAVAHEESLRKQGEEAARSQMQTIAENQRLSHEARVQQIQVGKVIQGKLLELQNLNRFKQLSQASDQSQLDRNVQAATETLQTLTVKFKQFSDYLKSLKVAEGRLRTGPAGCDHVRHIVANIVNSARELFKVAG</sequence>
<organism evidence="4">
    <name type="scientific">Cladocopium goreaui</name>
    <dbReference type="NCBI Taxonomy" id="2562237"/>
    <lineage>
        <taxon>Eukaryota</taxon>
        <taxon>Sar</taxon>
        <taxon>Alveolata</taxon>
        <taxon>Dinophyceae</taxon>
        <taxon>Suessiales</taxon>
        <taxon>Symbiodiniaceae</taxon>
        <taxon>Cladocopium</taxon>
    </lineage>
</organism>
<dbReference type="InterPro" id="IPR029063">
    <property type="entry name" value="SAM-dependent_MTases_sf"/>
</dbReference>
<dbReference type="SUPFAM" id="SSF53335">
    <property type="entry name" value="S-adenosyl-L-methionine-dependent methyltransferases"/>
    <property type="match status" value="1"/>
</dbReference>
<keyword evidence="1" id="KW-0677">Repeat</keyword>
<dbReference type="SUPFAM" id="SSF53098">
    <property type="entry name" value="Ribonuclease H-like"/>
    <property type="match status" value="1"/>
</dbReference>
<feature type="region of interest" description="Disordered" evidence="3">
    <location>
        <begin position="2422"/>
        <end position="2464"/>
    </location>
</feature>
<dbReference type="PANTHER" id="PTHR22906">
    <property type="entry name" value="PROPERDIN"/>
    <property type="match status" value="1"/>
</dbReference>
<name>A0A9P1CZG4_9DINO</name>
<reference evidence="4" key="1">
    <citation type="submission" date="2022-10" db="EMBL/GenBank/DDBJ databases">
        <authorList>
            <person name="Chen Y."/>
            <person name="Dougan E. K."/>
            <person name="Chan C."/>
            <person name="Rhodes N."/>
            <person name="Thang M."/>
        </authorList>
    </citation>
    <scope>NUCLEOTIDE SEQUENCE</scope>
</reference>
<dbReference type="Pfam" id="PF00090">
    <property type="entry name" value="TSP_1"/>
    <property type="match status" value="2"/>
</dbReference>
<comment type="caution">
    <text evidence="4">The sequence shown here is derived from an EMBL/GenBank/DDBJ whole genome shotgun (WGS) entry which is preliminary data.</text>
</comment>
<feature type="region of interest" description="Disordered" evidence="3">
    <location>
        <begin position="1301"/>
        <end position="1407"/>
    </location>
</feature>
<keyword evidence="6" id="KW-1185">Reference proteome</keyword>
<dbReference type="EMBL" id="CAMXCT030002882">
    <property type="protein sequence ID" value="CAL4788381.1"/>
    <property type="molecule type" value="Genomic_DNA"/>
</dbReference>
<evidence type="ECO:0000256" key="3">
    <source>
        <dbReference type="SAM" id="MobiDB-lite"/>
    </source>
</evidence>
<dbReference type="PANTHER" id="PTHR22906:SF21">
    <property type="entry name" value="SEMA DOMAIN-CONTAINING PROTEIN"/>
    <property type="match status" value="1"/>
</dbReference>
<dbReference type="Gene3D" id="3.40.50.150">
    <property type="entry name" value="Vaccinia Virus protein VP39"/>
    <property type="match status" value="1"/>
</dbReference>
<dbReference type="InterPro" id="IPR012337">
    <property type="entry name" value="RNaseH-like_sf"/>
</dbReference>
<dbReference type="SMART" id="SM00209">
    <property type="entry name" value="TSP1"/>
    <property type="match status" value="2"/>
</dbReference>
<dbReference type="GO" id="GO:0008168">
    <property type="term" value="F:methyltransferase activity"/>
    <property type="evidence" value="ECO:0007669"/>
    <property type="project" value="UniProtKB-KW"/>
</dbReference>
<evidence type="ECO:0000313" key="4">
    <source>
        <dbReference type="EMBL" id="CAI4001069.1"/>
    </source>
</evidence>
<dbReference type="GO" id="GO:0003676">
    <property type="term" value="F:nucleic acid binding"/>
    <property type="evidence" value="ECO:0007669"/>
    <property type="project" value="InterPro"/>
</dbReference>
<accession>A0A9P1CZG4</accession>
<dbReference type="PROSITE" id="PS50092">
    <property type="entry name" value="TSP1"/>
    <property type="match status" value="2"/>
</dbReference>
<keyword evidence="5" id="KW-0489">Methyltransferase</keyword>
<protein>
    <submittedName>
        <fullName evidence="5">Modification methylase Eco47II</fullName>
    </submittedName>
</protein>
<evidence type="ECO:0000313" key="6">
    <source>
        <dbReference type="Proteomes" id="UP001152797"/>
    </source>
</evidence>
<gene>
    <name evidence="4" type="ORF">C1SCF055_LOCUS27145</name>
</gene>
<dbReference type="InterPro" id="IPR036383">
    <property type="entry name" value="TSP1_rpt_sf"/>
</dbReference>
<keyword evidence="5" id="KW-0808">Transferase</keyword>
<dbReference type="Gene3D" id="3.30.420.10">
    <property type="entry name" value="Ribonuclease H-like superfamily/Ribonuclease H"/>
    <property type="match status" value="1"/>
</dbReference>
<proteinExistence type="predicted"/>
<feature type="compositionally biased region" description="Low complexity" evidence="3">
    <location>
        <begin position="1318"/>
        <end position="1334"/>
    </location>
</feature>
<dbReference type="Gene3D" id="2.20.100.10">
    <property type="entry name" value="Thrombospondin type-1 (TSP1) repeat"/>
    <property type="match status" value="2"/>
</dbReference>
<evidence type="ECO:0000313" key="5">
    <source>
        <dbReference type="EMBL" id="CAL4788381.1"/>
    </source>
</evidence>
<dbReference type="InterPro" id="IPR000884">
    <property type="entry name" value="TSP1_rpt"/>
</dbReference>
<dbReference type="Gene3D" id="2.80.10.50">
    <property type="match status" value="1"/>
</dbReference>
<dbReference type="EMBL" id="CAMXCT020002882">
    <property type="protein sequence ID" value="CAL1154444.1"/>
    <property type="molecule type" value="Genomic_DNA"/>
</dbReference>
<feature type="compositionally biased region" description="Basic and acidic residues" evidence="3">
    <location>
        <begin position="176"/>
        <end position="193"/>
    </location>
</feature>
<feature type="region of interest" description="Disordered" evidence="3">
    <location>
        <begin position="174"/>
        <end position="208"/>
    </location>
</feature>
<feature type="region of interest" description="Disordered" evidence="3">
    <location>
        <begin position="1707"/>
        <end position="1731"/>
    </location>
</feature>
<evidence type="ECO:0000256" key="2">
    <source>
        <dbReference type="ARBA" id="ARBA00023157"/>
    </source>
</evidence>
<dbReference type="GO" id="GO:0032259">
    <property type="term" value="P:methylation"/>
    <property type="evidence" value="ECO:0007669"/>
    <property type="project" value="UniProtKB-KW"/>
</dbReference>
<dbReference type="InterPro" id="IPR036397">
    <property type="entry name" value="RNaseH_sf"/>
</dbReference>
<dbReference type="InterPro" id="IPR052065">
    <property type="entry name" value="Compl_asym_regulator"/>
</dbReference>
<reference evidence="5 6" key="2">
    <citation type="submission" date="2024-05" db="EMBL/GenBank/DDBJ databases">
        <authorList>
            <person name="Chen Y."/>
            <person name="Shah S."/>
            <person name="Dougan E. K."/>
            <person name="Thang M."/>
            <person name="Chan C."/>
        </authorList>
    </citation>
    <scope>NUCLEOTIDE SEQUENCE [LARGE SCALE GENOMIC DNA]</scope>
</reference>
<feature type="region of interest" description="Disordered" evidence="3">
    <location>
        <begin position="2840"/>
        <end position="2859"/>
    </location>
</feature>
<evidence type="ECO:0000256" key="1">
    <source>
        <dbReference type="ARBA" id="ARBA00022737"/>
    </source>
</evidence>
<feature type="compositionally biased region" description="Low complexity" evidence="3">
    <location>
        <begin position="1368"/>
        <end position="1395"/>
    </location>
</feature>
<dbReference type="SUPFAM" id="SSF82895">
    <property type="entry name" value="TSP-1 type 1 repeat"/>
    <property type="match status" value="1"/>
</dbReference>
<feature type="compositionally biased region" description="Basic and acidic residues" evidence="3">
    <location>
        <begin position="2429"/>
        <end position="2439"/>
    </location>
</feature>
<dbReference type="EMBL" id="CAMXCT010002882">
    <property type="protein sequence ID" value="CAI4001069.1"/>
    <property type="molecule type" value="Genomic_DNA"/>
</dbReference>